<keyword evidence="2" id="KW-1185">Reference proteome</keyword>
<reference evidence="1 2" key="1">
    <citation type="submission" date="2023-06" db="EMBL/GenBank/DDBJ databases">
        <authorList>
            <person name="Feng G."/>
            <person name="Li J."/>
            <person name="Zhu H."/>
        </authorList>
    </citation>
    <scope>NUCLEOTIDE SEQUENCE [LARGE SCALE GENOMIC DNA]</scope>
    <source>
        <strain evidence="1 2">RHCKG23</strain>
    </source>
</reference>
<dbReference type="EMBL" id="JAUCML010000003">
    <property type="protein sequence ID" value="MDM7884735.1"/>
    <property type="molecule type" value="Genomic_DNA"/>
</dbReference>
<dbReference type="RefSeq" id="WP_289458114.1">
    <property type="nucleotide sequence ID" value="NZ_JAUCML010000003.1"/>
</dbReference>
<name>A0ABT7T580_9MICO</name>
<organism evidence="1 2">
    <name type="scientific">Curtobacterium citri</name>
    <dbReference type="NCBI Taxonomy" id="3055139"/>
    <lineage>
        <taxon>Bacteria</taxon>
        <taxon>Bacillati</taxon>
        <taxon>Actinomycetota</taxon>
        <taxon>Actinomycetes</taxon>
        <taxon>Micrococcales</taxon>
        <taxon>Microbacteriaceae</taxon>
        <taxon>Curtobacterium</taxon>
    </lineage>
</organism>
<accession>A0ABT7T580</accession>
<proteinExistence type="predicted"/>
<dbReference type="Proteomes" id="UP001237823">
    <property type="component" value="Unassembled WGS sequence"/>
</dbReference>
<evidence type="ECO:0000313" key="1">
    <source>
        <dbReference type="EMBL" id="MDM7884735.1"/>
    </source>
</evidence>
<gene>
    <name evidence="1" type="ORF">QUG92_06410</name>
</gene>
<sequence length="54" mass="6139">MKVVASVWSIQMLADLIGLTIVVPRDPRWLRQDAPLNRMEPGELALLRSLTRPD</sequence>
<protein>
    <submittedName>
        <fullName evidence="1">Uncharacterized protein</fullName>
    </submittedName>
</protein>
<evidence type="ECO:0000313" key="2">
    <source>
        <dbReference type="Proteomes" id="UP001237823"/>
    </source>
</evidence>
<comment type="caution">
    <text evidence="1">The sequence shown here is derived from an EMBL/GenBank/DDBJ whole genome shotgun (WGS) entry which is preliminary data.</text>
</comment>